<evidence type="ECO:0000313" key="1">
    <source>
        <dbReference type="EMBL" id="TFK77875.1"/>
    </source>
</evidence>
<accession>A0A5C3NKY9</accession>
<gene>
    <name evidence="1" type="ORF">K466DRAFT_607589</name>
</gene>
<organism evidence="1 2">
    <name type="scientific">Polyporus arcularius HHB13444</name>
    <dbReference type="NCBI Taxonomy" id="1314778"/>
    <lineage>
        <taxon>Eukaryota</taxon>
        <taxon>Fungi</taxon>
        <taxon>Dikarya</taxon>
        <taxon>Basidiomycota</taxon>
        <taxon>Agaricomycotina</taxon>
        <taxon>Agaricomycetes</taxon>
        <taxon>Polyporales</taxon>
        <taxon>Polyporaceae</taxon>
        <taxon>Polyporus</taxon>
    </lineage>
</organism>
<name>A0A5C3NKY9_9APHY</name>
<dbReference type="AlphaFoldDB" id="A0A5C3NKY9"/>
<dbReference type="Proteomes" id="UP000308197">
    <property type="component" value="Unassembled WGS sequence"/>
</dbReference>
<sequence>MEPVLGASQAVLATLLCFRRQHTAFRHVLNSPQYYSAVSPRPGRKLTGG</sequence>
<dbReference type="InParanoid" id="A0A5C3NKY9"/>
<dbReference type="EMBL" id="ML213049">
    <property type="protein sequence ID" value="TFK77875.1"/>
    <property type="molecule type" value="Genomic_DNA"/>
</dbReference>
<evidence type="ECO:0000313" key="2">
    <source>
        <dbReference type="Proteomes" id="UP000308197"/>
    </source>
</evidence>
<keyword evidence="2" id="KW-1185">Reference proteome</keyword>
<protein>
    <submittedName>
        <fullName evidence="1">Uncharacterized protein</fullName>
    </submittedName>
</protein>
<proteinExistence type="predicted"/>
<reference evidence="1 2" key="1">
    <citation type="journal article" date="2019" name="Nat. Ecol. Evol.">
        <title>Megaphylogeny resolves global patterns of mushroom evolution.</title>
        <authorList>
            <person name="Varga T."/>
            <person name="Krizsan K."/>
            <person name="Foldi C."/>
            <person name="Dima B."/>
            <person name="Sanchez-Garcia M."/>
            <person name="Sanchez-Ramirez S."/>
            <person name="Szollosi G.J."/>
            <person name="Szarkandi J.G."/>
            <person name="Papp V."/>
            <person name="Albert L."/>
            <person name="Andreopoulos W."/>
            <person name="Angelini C."/>
            <person name="Antonin V."/>
            <person name="Barry K.W."/>
            <person name="Bougher N.L."/>
            <person name="Buchanan P."/>
            <person name="Buyck B."/>
            <person name="Bense V."/>
            <person name="Catcheside P."/>
            <person name="Chovatia M."/>
            <person name="Cooper J."/>
            <person name="Damon W."/>
            <person name="Desjardin D."/>
            <person name="Finy P."/>
            <person name="Geml J."/>
            <person name="Haridas S."/>
            <person name="Hughes K."/>
            <person name="Justo A."/>
            <person name="Karasinski D."/>
            <person name="Kautmanova I."/>
            <person name="Kiss B."/>
            <person name="Kocsube S."/>
            <person name="Kotiranta H."/>
            <person name="LaButti K.M."/>
            <person name="Lechner B.E."/>
            <person name="Liimatainen K."/>
            <person name="Lipzen A."/>
            <person name="Lukacs Z."/>
            <person name="Mihaltcheva S."/>
            <person name="Morgado L.N."/>
            <person name="Niskanen T."/>
            <person name="Noordeloos M.E."/>
            <person name="Ohm R.A."/>
            <person name="Ortiz-Santana B."/>
            <person name="Ovrebo C."/>
            <person name="Racz N."/>
            <person name="Riley R."/>
            <person name="Savchenko A."/>
            <person name="Shiryaev A."/>
            <person name="Soop K."/>
            <person name="Spirin V."/>
            <person name="Szebenyi C."/>
            <person name="Tomsovsky M."/>
            <person name="Tulloss R.E."/>
            <person name="Uehling J."/>
            <person name="Grigoriev I.V."/>
            <person name="Vagvolgyi C."/>
            <person name="Papp T."/>
            <person name="Martin F.M."/>
            <person name="Miettinen O."/>
            <person name="Hibbett D.S."/>
            <person name="Nagy L.G."/>
        </authorList>
    </citation>
    <scope>NUCLEOTIDE SEQUENCE [LARGE SCALE GENOMIC DNA]</scope>
    <source>
        <strain evidence="1 2">HHB13444</strain>
    </source>
</reference>